<proteinExistence type="predicted"/>
<keyword evidence="1" id="KW-0472">Membrane</keyword>
<dbReference type="EMBL" id="PFWY01000042">
    <property type="protein sequence ID" value="PJA41120.1"/>
    <property type="molecule type" value="Genomic_DNA"/>
</dbReference>
<feature type="transmembrane region" description="Helical" evidence="1">
    <location>
        <begin position="138"/>
        <end position="161"/>
    </location>
</feature>
<comment type="caution">
    <text evidence="2">The sequence shown here is derived from an EMBL/GenBank/DDBJ whole genome shotgun (WGS) entry which is preliminary data.</text>
</comment>
<keyword evidence="1" id="KW-1133">Transmembrane helix</keyword>
<dbReference type="Proteomes" id="UP000230683">
    <property type="component" value="Unassembled WGS sequence"/>
</dbReference>
<dbReference type="AlphaFoldDB" id="A0A2M7X4R1"/>
<reference evidence="3" key="1">
    <citation type="submission" date="2017-09" db="EMBL/GenBank/DDBJ databases">
        <title>Depth-based differentiation of microbial function through sediment-hosted aquifers and enrichment of novel symbionts in the deep terrestrial subsurface.</title>
        <authorList>
            <person name="Probst A.J."/>
            <person name="Ladd B."/>
            <person name="Jarett J.K."/>
            <person name="Geller-Mcgrath D.E."/>
            <person name="Sieber C.M.K."/>
            <person name="Emerson J.B."/>
            <person name="Anantharaman K."/>
            <person name="Thomas B.C."/>
            <person name="Malmstrom R."/>
            <person name="Stieglmeier M."/>
            <person name="Klingl A."/>
            <person name="Woyke T."/>
            <person name="Ryan C.M."/>
            <person name="Banfield J.F."/>
        </authorList>
    </citation>
    <scope>NUCLEOTIDE SEQUENCE [LARGE SCALE GENOMIC DNA]</scope>
</reference>
<accession>A0A2M7X4R1</accession>
<protein>
    <submittedName>
        <fullName evidence="2">Uncharacterized protein</fullName>
    </submittedName>
</protein>
<keyword evidence="1" id="KW-0812">Transmembrane</keyword>
<feature type="transmembrane region" description="Helical" evidence="1">
    <location>
        <begin position="12"/>
        <end position="29"/>
    </location>
</feature>
<evidence type="ECO:0000313" key="3">
    <source>
        <dbReference type="Proteomes" id="UP000230683"/>
    </source>
</evidence>
<name>A0A2M7X4R1_UNCKA</name>
<feature type="transmembrane region" description="Helical" evidence="1">
    <location>
        <begin position="53"/>
        <end position="80"/>
    </location>
</feature>
<evidence type="ECO:0000313" key="2">
    <source>
        <dbReference type="EMBL" id="PJA41120.1"/>
    </source>
</evidence>
<gene>
    <name evidence="2" type="ORF">CO178_00885</name>
</gene>
<organism evidence="2 3">
    <name type="scientific">candidate division WWE3 bacterium CG_4_9_14_3_um_filter_34_6</name>
    <dbReference type="NCBI Taxonomy" id="1975079"/>
    <lineage>
        <taxon>Bacteria</taxon>
        <taxon>Katanobacteria</taxon>
    </lineage>
</organism>
<feature type="transmembrane region" description="Helical" evidence="1">
    <location>
        <begin position="108"/>
        <end position="126"/>
    </location>
</feature>
<sequence length="171" mass="20290">MKQFSLTDIAYVNLKLIIITIVFHWLSFYDEILFNPMFIRSIMLRLGFHMDQYIAYEIAGDFLFMFALVYTPVAFFDLFIAKLSTKFTKNISISSNDMKFEKRKYIENLIRLITYALMCLTPYLFIESFISGVAVLPFTFFHMILMAITTFTHGLEMLLLFRIIRGRKYIK</sequence>
<evidence type="ECO:0000256" key="1">
    <source>
        <dbReference type="SAM" id="Phobius"/>
    </source>
</evidence>